<name>A0AAX0HRZ5_CAMJU</name>
<evidence type="ECO:0000313" key="3">
    <source>
        <dbReference type="Proteomes" id="UP000865592"/>
    </source>
</evidence>
<protein>
    <recommendedName>
        <fullName evidence="4">Integral membrane protein</fullName>
    </recommendedName>
</protein>
<dbReference type="InterPro" id="IPR038765">
    <property type="entry name" value="Papain-like_cys_pep_sf"/>
</dbReference>
<dbReference type="Proteomes" id="UP000865592">
    <property type="component" value="Unassembled WGS sequence"/>
</dbReference>
<evidence type="ECO:0008006" key="4">
    <source>
        <dbReference type="Google" id="ProtNLM"/>
    </source>
</evidence>
<dbReference type="EMBL" id="MKBD01000003">
    <property type="protein sequence ID" value="OEY03672.1"/>
    <property type="molecule type" value="Genomic_DNA"/>
</dbReference>
<comment type="caution">
    <text evidence="2">The sequence shown here is derived from an EMBL/GenBank/DDBJ whole genome shotgun (WGS) entry which is preliminary data.</text>
</comment>
<reference evidence="2 3" key="1">
    <citation type="submission" date="2016-09" db="EMBL/GenBank/DDBJ databases">
        <title>Campylobacter genomics.</title>
        <authorList>
            <person name="Weis A.M."/>
            <person name="Weimer B.C."/>
            <person name="Gilpin B."/>
            <person name="Huang B.C."/>
            <person name="Kong N."/>
        </authorList>
    </citation>
    <scope>NUCLEOTIDE SEQUENCE [LARGE SCALE GENOMIC DNA]</scope>
    <source>
        <strain evidence="2 3">BCW_4735</strain>
    </source>
</reference>
<sequence length="212" mass="24469">MFFLLKKIENGLFYLNKILYFFLILFLLIGILGFFINSNPSNQIIKKPYLPFLEIGDLVFRAGIGSESFLIENLSQSPYSHIAMVVKTSPTILIHATTDDDKNAKNQVILSSMDDFLKLSHKIAIKRLKFDEKTKQKIVAKALEHLGRKFIISTDKDAFYCTTFLEQSINSITPFHLQYTLIKAPFNEGLYLFPQTFFENNQSVLIYESQNF</sequence>
<keyword evidence="1" id="KW-0812">Transmembrane</keyword>
<evidence type="ECO:0000313" key="2">
    <source>
        <dbReference type="EMBL" id="OEY03672.1"/>
    </source>
</evidence>
<organism evidence="2 3">
    <name type="scientific">Campylobacter jejuni</name>
    <dbReference type="NCBI Taxonomy" id="197"/>
    <lineage>
        <taxon>Bacteria</taxon>
        <taxon>Pseudomonadati</taxon>
        <taxon>Campylobacterota</taxon>
        <taxon>Epsilonproteobacteria</taxon>
        <taxon>Campylobacterales</taxon>
        <taxon>Campylobacteraceae</taxon>
        <taxon>Campylobacter</taxon>
    </lineage>
</organism>
<dbReference type="Gene3D" id="3.90.1720.10">
    <property type="entry name" value="endopeptidase domain like (from Nostoc punctiforme)"/>
    <property type="match status" value="1"/>
</dbReference>
<evidence type="ECO:0000256" key="1">
    <source>
        <dbReference type="SAM" id="Phobius"/>
    </source>
</evidence>
<dbReference type="SUPFAM" id="SSF54001">
    <property type="entry name" value="Cysteine proteinases"/>
    <property type="match status" value="1"/>
</dbReference>
<feature type="transmembrane region" description="Helical" evidence="1">
    <location>
        <begin position="12"/>
        <end position="36"/>
    </location>
</feature>
<dbReference type="Pfam" id="PF05708">
    <property type="entry name" value="Peptidase_C92"/>
    <property type="match status" value="1"/>
</dbReference>
<keyword evidence="1" id="KW-0472">Membrane</keyword>
<dbReference type="InterPro" id="IPR024453">
    <property type="entry name" value="Peptidase_C92"/>
</dbReference>
<accession>A0AAX0HRZ5</accession>
<keyword evidence="1" id="KW-1133">Transmembrane helix</keyword>
<dbReference type="AlphaFoldDB" id="A0AAX0HRZ5"/>
<proteinExistence type="predicted"/>
<gene>
    <name evidence="2" type="ORF">A0K99_01425</name>
</gene>